<evidence type="ECO:0000256" key="1">
    <source>
        <dbReference type="ARBA" id="ARBA00004123"/>
    </source>
</evidence>
<dbReference type="Proteomes" id="UP001583193">
    <property type="component" value="Unassembled WGS sequence"/>
</dbReference>
<dbReference type="PANTHER" id="PTHR31845:SF21">
    <property type="entry name" value="REGULATORY PROTEIN LEU3"/>
    <property type="match status" value="1"/>
</dbReference>
<comment type="subcellular location">
    <subcellularLocation>
        <location evidence="1">Nucleus</location>
    </subcellularLocation>
</comment>
<feature type="region of interest" description="Disordered" evidence="6">
    <location>
        <begin position="469"/>
        <end position="499"/>
    </location>
</feature>
<comment type="caution">
    <text evidence="8">The sequence shown here is derived from an EMBL/GenBank/DDBJ whole genome shotgun (WGS) entry which is preliminary data.</text>
</comment>
<evidence type="ECO:0000256" key="5">
    <source>
        <dbReference type="ARBA" id="ARBA00023242"/>
    </source>
</evidence>
<keyword evidence="2" id="KW-0805">Transcription regulation</keyword>
<dbReference type="EMBL" id="JAVDPF010000010">
    <property type="protein sequence ID" value="KAL1879615.1"/>
    <property type="molecule type" value="Genomic_DNA"/>
</dbReference>
<keyword evidence="3" id="KW-0238">DNA-binding</keyword>
<evidence type="ECO:0000313" key="8">
    <source>
        <dbReference type="EMBL" id="KAL1879615.1"/>
    </source>
</evidence>
<keyword evidence="4" id="KW-0804">Transcription</keyword>
<accession>A0ABR3XVD5</accession>
<proteinExistence type="predicted"/>
<dbReference type="CDD" id="cd12148">
    <property type="entry name" value="fungal_TF_MHR"/>
    <property type="match status" value="1"/>
</dbReference>
<name>A0ABR3XVD5_9EURO</name>
<evidence type="ECO:0000256" key="3">
    <source>
        <dbReference type="ARBA" id="ARBA00023125"/>
    </source>
</evidence>
<protein>
    <recommendedName>
        <fullName evidence="7">Xylanolytic transcriptional activator regulatory domain-containing protein</fullName>
    </recommendedName>
</protein>
<feature type="compositionally biased region" description="Polar residues" evidence="6">
    <location>
        <begin position="482"/>
        <end position="491"/>
    </location>
</feature>
<evidence type="ECO:0000256" key="2">
    <source>
        <dbReference type="ARBA" id="ARBA00023015"/>
    </source>
</evidence>
<dbReference type="InterPro" id="IPR051089">
    <property type="entry name" value="prtT"/>
</dbReference>
<feature type="domain" description="Xylanolytic transcriptional activator regulatory" evidence="7">
    <location>
        <begin position="66"/>
        <end position="211"/>
    </location>
</feature>
<evidence type="ECO:0000259" key="7">
    <source>
        <dbReference type="Pfam" id="PF04082"/>
    </source>
</evidence>
<dbReference type="PANTHER" id="PTHR31845">
    <property type="entry name" value="FINGER DOMAIN PROTEIN, PUTATIVE-RELATED"/>
    <property type="match status" value="1"/>
</dbReference>
<dbReference type="InterPro" id="IPR007219">
    <property type="entry name" value="XnlR_reg_dom"/>
</dbReference>
<reference evidence="8 9" key="1">
    <citation type="journal article" date="2024" name="IMA Fungus">
        <title>IMA Genome - F19 : A genome assembly and annotation guide to empower mycologists, including annotated draft genome sequences of Ceratocystis pirilliformis, Diaporthe australafricana, Fusarium ophioides, Paecilomyces lecythidis, and Sporothrix stenoceras.</title>
        <authorList>
            <person name="Aylward J."/>
            <person name="Wilson A.M."/>
            <person name="Visagie C.M."/>
            <person name="Spraker J."/>
            <person name="Barnes I."/>
            <person name="Buitendag C."/>
            <person name="Ceriani C."/>
            <person name="Del Mar Angel L."/>
            <person name="du Plessis D."/>
            <person name="Fuchs T."/>
            <person name="Gasser K."/>
            <person name="Kramer D."/>
            <person name="Li W."/>
            <person name="Munsamy K."/>
            <person name="Piso A."/>
            <person name="Price J.L."/>
            <person name="Sonnekus B."/>
            <person name="Thomas C."/>
            <person name="van der Nest A."/>
            <person name="van Dijk A."/>
            <person name="van Heerden A."/>
            <person name="van Vuuren N."/>
            <person name="Yilmaz N."/>
            <person name="Duong T.A."/>
            <person name="van der Merwe N.A."/>
            <person name="Wingfield M.J."/>
            <person name="Wingfield B.D."/>
        </authorList>
    </citation>
    <scope>NUCLEOTIDE SEQUENCE [LARGE SCALE GENOMIC DNA]</scope>
    <source>
        <strain evidence="8 9">CMW 18167</strain>
    </source>
</reference>
<keyword evidence="5" id="KW-0539">Nucleus</keyword>
<gene>
    <name evidence="8" type="ORF">Plec18167_004076</name>
</gene>
<evidence type="ECO:0000256" key="6">
    <source>
        <dbReference type="SAM" id="MobiDB-lite"/>
    </source>
</evidence>
<evidence type="ECO:0000313" key="9">
    <source>
        <dbReference type="Proteomes" id="UP001583193"/>
    </source>
</evidence>
<organism evidence="8 9">
    <name type="scientific">Paecilomyces lecythidis</name>
    <dbReference type="NCBI Taxonomy" id="3004212"/>
    <lineage>
        <taxon>Eukaryota</taxon>
        <taxon>Fungi</taxon>
        <taxon>Dikarya</taxon>
        <taxon>Ascomycota</taxon>
        <taxon>Pezizomycotina</taxon>
        <taxon>Eurotiomycetes</taxon>
        <taxon>Eurotiomycetidae</taxon>
        <taxon>Eurotiales</taxon>
        <taxon>Thermoascaceae</taxon>
        <taxon>Paecilomyces</taxon>
    </lineage>
</organism>
<dbReference type="Pfam" id="PF04082">
    <property type="entry name" value="Fungal_trans"/>
    <property type="match status" value="1"/>
</dbReference>
<sequence>MEENERLRNLVNASGGLPVEDTANVALPTSSDPHSSVAKQVHKTWSTAIEELNLDNAVIQELFAHFSHHYLRHLPILDLGKSVETTRSESPLLFWTVIIISIRKHPLHGAQFQYLKGPFKRLLADYLVESIRSIHTIQALLLLCLWPFPVAKQTDDPSWEYCGMAVAAVLKMGLEDSQTSWIDASEPPSDNLACRLKTWLACFIVSTTLSADRALPPPMGAVSAMVTGICERLQGDIPEETLFQVDIASYSTRAAAVLKTHNSCSLQNSLMGLLEHELDALESRTPQCVSVPIQVDLLAARTLLYALPLLSRTSVKPEIEHPDPLDKAVWYKGLHVAVRLANIFADSAQEERSRSSSGPDERVTPYYPKHYFRVLVMAGMYFINFLAIDRDIPAHERTLARVHIEKVREALLHWSRHEMDEEARAARILELLVHHVEVQDPSQQLDEEPQAKPPTSVITNAMKMAGKFRRTWHTSSREQRSDTSPSLTGSMTELPGDVDPTSWTGYDVSEWNSWFANMDNIMNMFQSPMTALHMSDI</sequence>
<keyword evidence="9" id="KW-1185">Reference proteome</keyword>
<evidence type="ECO:0000256" key="4">
    <source>
        <dbReference type="ARBA" id="ARBA00023163"/>
    </source>
</evidence>